<accession>A0A2W3YZG7</accession>
<organism evidence="2 3">
    <name type="scientific">Enterococcus plantarum</name>
    <dbReference type="NCBI Taxonomy" id="1077675"/>
    <lineage>
        <taxon>Bacteria</taxon>
        <taxon>Bacillati</taxon>
        <taxon>Bacillota</taxon>
        <taxon>Bacilli</taxon>
        <taxon>Lactobacillales</taxon>
        <taxon>Enterococcaceae</taxon>
        <taxon>Enterococcus</taxon>
    </lineage>
</organism>
<dbReference type="Proteomes" id="UP000249828">
    <property type="component" value="Unassembled WGS sequence"/>
</dbReference>
<evidence type="ECO:0000313" key="3">
    <source>
        <dbReference type="Proteomes" id="UP000249828"/>
    </source>
</evidence>
<feature type="region of interest" description="Disordered" evidence="1">
    <location>
        <begin position="85"/>
        <end position="107"/>
    </location>
</feature>
<evidence type="ECO:0000313" key="2">
    <source>
        <dbReference type="EMBL" id="PZL73016.1"/>
    </source>
</evidence>
<gene>
    <name evidence="2" type="ORF">CI088_09690</name>
</gene>
<evidence type="ECO:0000256" key="1">
    <source>
        <dbReference type="SAM" id="MobiDB-lite"/>
    </source>
</evidence>
<name>A0A2W3YZG7_9ENTE</name>
<dbReference type="EMBL" id="PIEU01000073">
    <property type="protein sequence ID" value="PZL73016.1"/>
    <property type="molecule type" value="Genomic_DNA"/>
</dbReference>
<sequence length="107" mass="13147">MTIDAEEELFQNYQRTRVELEEQEDRVKEYLQNGEDYTQELLYQVRQVVGKRERSMDSLMDIQRELQRNEANYLEELTQERKNLIQQQDEAESDYRKKRQKLIQQEG</sequence>
<reference evidence="2 3" key="1">
    <citation type="submission" date="2017-11" db="EMBL/GenBank/DDBJ databases">
        <title>Draft genome sequence of Enterococcus plantarum TRW2 strain isolated from lettuce.</title>
        <authorList>
            <person name="Kim E.B."/>
            <person name="Marco M.L."/>
            <person name="Williams T.R."/>
            <person name="You I.H."/>
        </authorList>
    </citation>
    <scope>NUCLEOTIDE SEQUENCE [LARGE SCALE GENOMIC DNA]</scope>
    <source>
        <strain evidence="2 3">TRW2</strain>
    </source>
</reference>
<keyword evidence="3" id="KW-1185">Reference proteome</keyword>
<comment type="caution">
    <text evidence="2">The sequence shown here is derived from an EMBL/GenBank/DDBJ whole genome shotgun (WGS) entry which is preliminary data.</text>
</comment>
<proteinExistence type="predicted"/>
<protein>
    <submittedName>
        <fullName evidence="2">Uncharacterized protein</fullName>
    </submittedName>
</protein>
<dbReference type="AlphaFoldDB" id="A0A2W3YZG7"/>
<dbReference type="RefSeq" id="WP_111248032.1">
    <property type="nucleotide sequence ID" value="NZ_JAFLVZ010000032.1"/>
</dbReference>